<evidence type="ECO:0000259" key="25">
    <source>
        <dbReference type="PROSITE" id="PS50215"/>
    </source>
</evidence>
<dbReference type="SUPFAM" id="SSF55486">
    <property type="entry name" value="Metalloproteases ('zincins'), catalytic domain"/>
    <property type="match status" value="1"/>
</dbReference>
<dbReference type="PROSITE" id="PS50214">
    <property type="entry name" value="DISINTEGRIN_2"/>
    <property type="match status" value="1"/>
</dbReference>
<evidence type="ECO:0000256" key="22">
    <source>
        <dbReference type="SAM" id="SignalP"/>
    </source>
</evidence>
<keyword evidence="4 18" id="KW-0245">EGF-like domain</keyword>
<dbReference type="GO" id="GO:0010467">
    <property type="term" value="P:gene expression"/>
    <property type="evidence" value="ECO:0007669"/>
    <property type="project" value="Ensembl"/>
</dbReference>
<dbReference type="PROSITE" id="PS50215">
    <property type="entry name" value="ADAM_MEPRO"/>
    <property type="match status" value="1"/>
</dbReference>
<dbReference type="Pfam" id="PF08516">
    <property type="entry name" value="ADAM_CR"/>
    <property type="match status" value="1"/>
</dbReference>
<dbReference type="InterPro" id="IPR006586">
    <property type="entry name" value="ADAM_Cys-rich"/>
</dbReference>
<evidence type="ECO:0000256" key="16">
    <source>
        <dbReference type="ARBA" id="ARBA00032022"/>
    </source>
</evidence>
<dbReference type="CDD" id="cd04269">
    <property type="entry name" value="ZnMc_adamalysin_II_like"/>
    <property type="match status" value="1"/>
</dbReference>
<dbReference type="Ensembl" id="ENSCPOT00000024968.2">
    <property type="protein sequence ID" value="ENSCPOP00000017917.2"/>
    <property type="gene ID" value="ENSCPOG00000022133.2"/>
</dbReference>
<dbReference type="AlphaFoldDB" id="H0W4L6"/>
<evidence type="ECO:0000256" key="7">
    <source>
        <dbReference type="ARBA" id="ARBA00022729"/>
    </source>
</evidence>
<comment type="subcellular location">
    <subcellularLocation>
        <location evidence="1">Membrane</location>
        <topology evidence="1">Single-pass type I membrane protein</topology>
    </subcellularLocation>
</comment>
<dbReference type="InterPro" id="IPR024079">
    <property type="entry name" value="MetalloPept_cat_dom_sf"/>
</dbReference>
<dbReference type="GO" id="GO:0008542">
    <property type="term" value="P:visual learning"/>
    <property type="evidence" value="ECO:0007669"/>
    <property type="project" value="Ensembl"/>
</dbReference>
<dbReference type="Pfam" id="PF00200">
    <property type="entry name" value="Disintegrin"/>
    <property type="match status" value="1"/>
</dbReference>
<evidence type="ECO:0000256" key="20">
    <source>
        <dbReference type="SAM" id="MobiDB-lite"/>
    </source>
</evidence>
<dbReference type="EMBL" id="AAKN02003308">
    <property type="status" value="NOT_ANNOTATED_CDS"/>
    <property type="molecule type" value="Genomic_DNA"/>
</dbReference>
<dbReference type="InterPro" id="IPR034027">
    <property type="entry name" value="Reprolysin_adamalysin"/>
</dbReference>
<evidence type="ECO:0000313" key="26">
    <source>
        <dbReference type="Ensembl" id="ENSCPOP00000017917.2"/>
    </source>
</evidence>
<dbReference type="GO" id="GO:0004222">
    <property type="term" value="F:metalloendopeptidase activity"/>
    <property type="evidence" value="ECO:0007669"/>
    <property type="project" value="InterPro"/>
</dbReference>
<evidence type="ECO:0000256" key="14">
    <source>
        <dbReference type="ARBA" id="ARBA00030994"/>
    </source>
</evidence>
<dbReference type="GeneTree" id="ENSGT00940000161961"/>
<dbReference type="VEuPathDB" id="HostDB:ENSCPOG00000022133"/>
<dbReference type="InterPro" id="IPR000742">
    <property type="entry name" value="EGF"/>
</dbReference>
<keyword evidence="8" id="KW-0130">Cell adhesion</keyword>
<proteinExistence type="predicted"/>
<evidence type="ECO:0000313" key="27">
    <source>
        <dbReference type="Proteomes" id="UP000005447"/>
    </source>
</evidence>
<dbReference type="PRINTS" id="PR00289">
    <property type="entry name" value="DISINTEGRIN"/>
</dbReference>
<sequence length="731" mass="81478">MLCLLLLLCGLASLGGPLKKYVENSGMQITVPEKIRSVKRGSVESEVSYKIVIENTTYIVNLVRKMFLPHDFQVYSYDSAGIMKPFEDYSQNFCYYQGHIEGFPTSLASISTCAGLRLGLLQFETVSYGIEPLKSSIGFEHVIYPVKHDNEKSQYLKKSINVKNVVYKIKSIKSSVRTHYIEMHIIVEKNLYKHMGGNTATVTEKIFQLVGLMNAFFSTLNLTVILASLELWIDENKIPTTGDVNELLHAFQKWKKSYLVLRPHDVYRESPSYIGAIFQGMICNTSYGGGIALHSKTITLDSFGVILVQLLSVSMGIAYDNADLCRCRGAICLMSPEAVFSSGMKMFSNCSVKAFKLFTSSQVSQCLQNQPYLEPVYRSNPVCGNNRVEQGEDCDCGSQEECQDTCCDAATCRLKSTSRCAQGPCCNQCEFKTKGEVCRESTDECDLPEYCNGSSGACQEDLYVINGHRCANEEWICMNGRCLSGKAQCQETFGTEMEMGSVDCFEQLNTKNDITGNCGILSPGNYKACGASNWKCGKLICSYDKSEILRNKEGMTIYANISGHICVSIEYPPGHAKSALMWVRDGTVCGPSEVCRQQQCVSSSYLGYDCTPATCSDHGVCNNKRHCHCNPTYVPPNCETQDSTKPGGSVDSGNLRYEPIPETYFVEGAYHTKSRKWPFFLIIPFFVIFSVLVATVVKVYYQKKKWKTEDYANDENIESESEPKSSKVSSK</sequence>
<protein>
    <recommendedName>
        <fullName evidence="3">Disintegrin and metalloproteinase domain-containing protein 2</fullName>
    </recommendedName>
    <alternativeName>
        <fullName evidence="14">Fertilin subunit beta</fullName>
    </alternativeName>
    <alternativeName>
        <fullName evidence="16">PH-30</fullName>
    </alternativeName>
    <alternativeName>
        <fullName evidence="15">PH30-beta</fullName>
    </alternativeName>
</protein>
<evidence type="ECO:0000256" key="4">
    <source>
        <dbReference type="ARBA" id="ARBA00022536"/>
    </source>
</evidence>
<evidence type="ECO:0000256" key="17">
    <source>
        <dbReference type="PROSITE-ProRule" id="PRU00068"/>
    </source>
</evidence>
<dbReference type="SMART" id="SM00608">
    <property type="entry name" value="ACR"/>
    <property type="match status" value="1"/>
</dbReference>
<keyword evidence="6 21" id="KW-0812">Transmembrane</keyword>
<evidence type="ECO:0000256" key="15">
    <source>
        <dbReference type="ARBA" id="ARBA00031933"/>
    </source>
</evidence>
<dbReference type="GO" id="GO:0005886">
    <property type="term" value="C:plasma membrane"/>
    <property type="evidence" value="ECO:0007669"/>
    <property type="project" value="TreeGrafter"/>
</dbReference>
<comment type="subunit">
    <text evidence="2">Heterodimer with ADAM1/fertilin subunit alpha.</text>
</comment>
<keyword evidence="7 22" id="KW-0732">Signal</keyword>
<keyword evidence="27" id="KW-1185">Reference proteome</keyword>
<dbReference type="GO" id="GO:0007339">
    <property type="term" value="P:binding of sperm to zona pellucida"/>
    <property type="evidence" value="ECO:0007669"/>
    <property type="project" value="TreeGrafter"/>
</dbReference>
<feature type="domain" description="Disintegrin" evidence="24">
    <location>
        <begin position="380"/>
        <end position="466"/>
    </location>
</feature>
<feature type="signal peptide" evidence="22">
    <location>
        <begin position="1"/>
        <end position="17"/>
    </location>
</feature>
<dbReference type="InterPro" id="IPR036436">
    <property type="entry name" value="Disintegrin_dom_sf"/>
</dbReference>
<feature type="disulfide bond" evidence="19">
    <location>
        <begin position="327"/>
        <end position="332"/>
    </location>
</feature>
<evidence type="ECO:0000256" key="13">
    <source>
        <dbReference type="ARBA" id="ARBA00025231"/>
    </source>
</evidence>
<dbReference type="GO" id="GO:0030534">
    <property type="term" value="P:adult behavior"/>
    <property type="evidence" value="ECO:0007669"/>
    <property type="project" value="Ensembl"/>
</dbReference>
<keyword evidence="9 21" id="KW-1133">Transmembrane helix</keyword>
<feature type="disulfide bond" evidence="18">
    <location>
        <begin position="629"/>
        <end position="638"/>
    </location>
</feature>
<evidence type="ECO:0000256" key="1">
    <source>
        <dbReference type="ARBA" id="ARBA00004479"/>
    </source>
</evidence>
<dbReference type="GO" id="GO:0032991">
    <property type="term" value="C:protein-containing complex"/>
    <property type="evidence" value="ECO:0007669"/>
    <property type="project" value="Ensembl"/>
</dbReference>
<dbReference type="InterPro" id="IPR001762">
    <property type="entry name" value="Disintegrin_dom"/>
</dbReference>
<dbReference type="EMBL" id="AAKN02003310">
    <property type="status" value="NOT_ANNOTATED_CDS"/>
    <property type="molecule type" value="Genomic_DNA"/>
</dbReference>
<keyword evidence="5" id="KW-0597">Phosphoprotein</keyword>
<feature type="region of interest" description="Disordered" evidence="20">
    <location>
        <begin position="712"/>
        <end position="731"/>
    </location>
</feature>
<evidence type="ECO:0000256" key="11">
    <source>
        <dbReference type="ARBA" id="ARBA00023157"/>
    </source>
</evidence>
<gene>
    <name evidence="26" type="primary">ADAM2</name>
</gene>
<dbReference type="SUPFAM" id="SSF57552">
    <property type="entry name" value="Blood coagulation inhibitor (disintegrin)"/>
    <property type="match status" value="1"/>
</dbReference>
<dbReference type="Pfam" id="PF01562">
    <property type="entry name" value="Pep_M12B_propep"/>
    <property type="match status" value="1"/>
</dbReference>
<feature type="domain" description="EGF-like" evidence="23">
    <location>
        <begin position="606"/>
        <end position="639"/>
    </location>
</feature>
<dbReference type="InterPro" id="IPR002870">
    <property type="entry name" value="Peptidase_M12B_N"/>
</dbReference>
<dbReference type="Gene3D" id="4.10.70.10">
    <property type="entry name" value="Disintegrin domain"/>
    <property type="match status" value="1"/>
</dbReference>
<comment type="function">
    <text evidence="13">Sperm surface membrane protein that may be involved in sperm-egg plasma membrane adhesion and fusion during fertilization. Could have a direct role in sperm-zona binding or migration of sperm from the uterus into the oviduct. Interactions with egg membrane could be mediated via binding between its disintegrin-like domain to one or more integrins receptors on the egg. This is a non catalytic metalloprotease-like protein.</text>
</comment>
<evidence type="ECO:0000259" key="23">
    <source>
        <dbReference type="PROSITE" id="PS50026"/>
    </source>
</evidence>
<evidence type="ECO:0000256" key="3">
    <source>
        <dbReference type="ARBA" id="ARBA00020159"/>
    </source>
</evidence>
<dbReference type="GO" id="GO:0010628">
    <property type="term" value="P:positive regulation of gene expression"/>
    <property type="evidence" value="ECO:0007669"/>
    <property type="project" value="Ensembl"/>
</dbReference>
<comment type="caution">
    <text evidence="18">Lacks conserved residue(s) required for the propagation of feature annotation.</text>
</comment>
<evidence type="ECO:0000259" key="24">
    <source>
        <dbReference type="PROSITE" id="PS50214"/>
    </source>
</evidence>
<name>H0W4L6_CAVPO</name>
<dbReference type="Proteomes" id="UP000005447">
    <property type="component" value="Unassembled WGS sequence"/>
</dbReference>
<evidence type="ECO:0000256" key="10">
    <source>
        <dbReference type="ARBA" id="ARBA00023136"/>
    </source>
</evidence>
<dbReference type="InterPro" id="IPR001590">
    <property type="entry name" value="Peptidase_M12B"/>
</dbReference>
<keyword evidence="12" id="KW-0325">Glycoprotein</keyword>
<keyword evidence="10 21" id="KW-0472">Membrane</keyword>
<feature type="chain" id="PRO_5012338967" description="Disintegrin and metalloproteinase domain-containing protein 2" evidence="22">
    <location>
        <begin position="18"/>
        <end position="731"/>
    </location>
</feature>
<dbReference type="FunCoup" id="H0W4L6">
    <property type="interactions" value="12"/>
</dbReference>
<reference evidence="26" key="3">
    <citation type="submission" date="2025-09" db="UniProtKB">
        <authorList>
            <consortium name="Ensembl"/>
        </authorList>
    </citation>
    <scope>IDENTIFICATION</scope>
    <source>
        <strain evidence="26">2N</strain>
    </source>
</reference>
<evidence type="ECO:0000256" key="18">
    <source>
        <dbReference type="PROSITE-ProRule" id="PRU00076"/>
    </source>
</evidence>
<dbReference type="InParanoid" id="H0W4L6"/>
<organism evidence="26 27">
    <name type="scientific">Cavia porcellus</name>
    <name type="common">Guinea pig</name>
    <dbReference type="NCBI Taxonomy" id="10141"/>
    <lineage>
        <taxon>Eukaryota</taxon>
        <taxon>Metazoa</taxon>
        <taxon>Chordata</taxon>
        <taxon>Craniata</taxon>
        <taxon>Vertebrata</taxon>
        <taxon>Euteleostomi</taxon>
        <taxon>Mammalia</taxon>
        <taxon>Eutheria</taxon>
        <taxon>Euarchontoglires</taxon>
        <taxon>Glires</taxon>
        <taxon>Rodentia</taxon>
        <taxon>Hystricomorpha</taxon>
        <taxon>Caviidae</taxon>
        <taxon>Cavia</taxon>
    </lineage>
</organism>
<dbReference type="PANTHER" id="PTHR11905:SF108">
    <property type="entry name" value="DISINTEGRIN AND METALLOPROTEINASE DOMAIN-CONTAINING PROTEIN 2"/>
    <property type="match status" value="1"/>
</dbReference>
<evidence type="ECO:0000256" key="2">
    <source>
        <dbReference type="ARBA" id="ARBA00011609"/>
    </source>
</evidence>
<dbReference type="Pfam" id="PF01421">
    <property type="entry name" value="Reprolysin"/>
    <property type="match status" value="1"/>
</dbReference>
<dbReference type="GO" id="GO:0006508">
    <property type="term" value="P:proteolysis"/>
    <property type="evidence" value="ECO:0007669"/>
    <property type="project" value="InterPro"/>
</dbReference>
<feature type="domain" description="Peptidase M12B" evidence="25">
    <location>
        <begin position="179"/>
        <end position="371"/>
    </location>
</feature>
<evidence type="ECO:0000256" key="9">
    <source>
        <dbReference type="ARBA" id="ARBA00022989"/>
    </source>
</evidence>
<feature type="transmembrane region" description="Helical" evidence="21">
    <location>
        <begin position="677"/>
        <end position="701"/>
    </location>
</feature>
<dbReference type="GO" id="GO:0007155">
    <property type="term" value="P:cell adhesion"/>
    <property type="evidence" value="ECO:0007669"/>
    <property type="project" value="UniProtKB-KW"/>
</dbReference>
<accession>H0W4L6</accession>
<evidence type="ECO:0000256" key="21">
    <source>
        <dbReference type="SAM" id="Phobius"/>
    </source>
</evidence>
<reference evidence="27" key="1">
    <citation type="journal article" date="2011" name="Nature">
        <title>A high-resolution map of human evolutionary constraint using 29 mammals.</title>
        <authorList>
            <person name="Lindblad-Toh K."/>
            <person name="Garber M."/>
            <person name="Zuk O."/>
            <person name="Lin M.F."/>
            <person name="Parker B.J."/>
            <person name="Washietl S."/>
            <person name="Kheradpour P."/>
            <person name="Ernst J."/>
            <person name="Jordan G."/>
            <person name="Mauceli E."/>
            <person name="Ward L.D."/>
            <person name="Lowe C.B."/>
            <person name="Holloway A.K."/>
            <person name="Clamp M."/>
            <person name="Gnerre S."/>
            <person name="Alfoldi J."/>
            <person name="Beal K."/>
            <person name="Chang J."/>
            <person name="Clawson H."/>
            <person name="Cuff J."/>
            <person name="Di Palma F."/>
            <person name="Fitzgerald S."/>
            <person name="Flicek P."/>
            <person name="Guttman M."/>
            <person name="Hubisz M.J."/>
            <person name="Jaffe D.B."/>
            <person name="Jungreis I."/>
            <person name="Kent W.J."/>
            <person name="Kostka D."/>
            <person name="Lara M."/>
            <person name="Martins A.L."/>
            <person name="Massingham T."/>
            <person name="Moltke I."/>
            <person name="Raney B.J."/>
            <person name="Rasmussen M.D."/>
            <person name="Robinson J."/>
            <person name="Stark A."/>
            <person name="Vilella A.J."/>
            <person name="Wen J."/>
            <person name="Xie X."/>
            <person name="Zody M.C."/>
            <person name="Baldwin J."/>
            <person name="Bloom T."/>
            <person name="Chin C.W."/>
            <person name="Heiman D."/>
            <person name="Nicol R."/>
            <person name="Nusbaum C."/>
            <person name="Young S."/>
            <person name="Wilkinson J."/>
            <person name="Worley K.C."/>
            <person name="Kovar C.L."/>
            <person name="Muzny D.M."/>
            <person name="Gibbs R.A."/>
            <person name="Cree A."/>
            <person name="Dihn H.H."/>
            <person name="Fowler G."/>
            <person name="Jhangiani S."/>
            <person name="Joshi V."/>
            <person name="Lee S."/>
            <person name="Lewis L.R."/>
            <person name="Nazareth L.V."/>
            <person name="Okwuonu G."/>
            <person name="Santibanez J."/>
            <person name="Warren W.C."/>
            <person name="Mardis E.R."/>
            <person name="Weinstock G.M."/>
            <person name="Wilson R.K."/>
            <person name="Delehaunty K."/>
            <person name="Dooling D."/>
            <person name="Fronik C."/>
            <person name="Fulton L."/>
            <person name="Fulton B."/>
            <person name="Graves T."/>
            <person name="Minx P."/>
            <person name="Sodergren E."/>
            <person name="Birney E."/>
            <person name="Margulies E.H."/>
            <person name="Herrero J."/>
            <person name="Green E.D."/>
            <person name="Haussler D."/>
            <person name="Siepel A."/>
            <person name="Goldman N."/>
            <person name="Pollard K.S."/>
            <person name="Pedersen J.S."/>
            <person name="Lander E.S."/>
            <person name="Kellis M."/>
        </authorList>
    </citation>
    <scope>NUCLEOTIDE SEQUENCE [LARGE SCALE GENOMIC DNA]</scope>
    <source>
        <strain evidence="27">2N</strain>
    </source>
</reference>
<dbReference type="GO" id="GO:0009986">
    <property type="term" value="C:cell surface"/>
    <property type="evidence" value="ECO:0007669"/>
    <property type="project" value="Ensembl"/>
</dbReference>
<dbReference type="PROSITE" id="PS50026">
    <property type="entry name" value="EGF_3"/>
    <property type="match status" value="1"/>
</dbReference>
<dbReference type="EMBL" id="AAKN02003309">
    <property type="status" value="NOT_ANNOTATED_CDS"/>
    <property type="molecule type" value="Genomic_DNA"/>
</dbReference>
<dbReference type="OMA" id="NHMGADT"/>
<dbReference type="SMART" id="SM00050">
    <property type="entry name" value="DISIN"/>
    <property type="match status" value="1"/>
</dbReference>
<dbReference type="InterPro" id="IPR018358">
    <property type="entry name" value="Disintegrin_CS"/>
</dbReference>
<dbReference type="Gene3D" id="3.40.390.10">
    <property type="entry name" value="Collagenase (Catalytic Domain)"/>
    <property type="match status" value="1"/>
</dbReference>
<dbReference type="Bgee" id="ENSCPOG00000022133">
    <property type="expression patterns" value="Expressed in testis and 1 other cell type or tissue"/>
</dbReference>
<keyword evidence="11 18" id="KW-1015">Disulfide bond</keyword>
<dbReference type="FunFam" id="4.10.70.10:FF:000001">
    <property type="entry name" value="Disintegrin and metalloproteinase domain-containing protein 22"/>
    <property type="match status" value="1"/>
</dbReference>
<dbReference type="PROSITE" id="PS00427">
    <property type="entry name" value="DISINTEGRIN_1"/>
    <property type="match status" value="1"/>
</dbReference>
<evidence type="ECO:0000256" key="8">
    <source>
        <dbReference type="ARBA" id="ARBA00022889"/>
    </source>
</evidence>
<dbReference type="GO" id="GO:0008584">
    <property type="term" value="P:male gonad development"/>
    <property type="evidence" value="ECO:0007669"/>
    <property type="project" value="TreeGrafter"/>
</dbReference>
<dbReference type="HOGENOM" id="CLU_012714_4_3_1"/>
<dbReference type="PANTHER" id="PTHR11905">
    <property type="entry name" value="ADAM A DISINTEGRIN AND METALLOPROTEASE DOMAIN"/>
    <property type="match status" value="1"/>
</dbReference>
<evidence type="ECO:0000256" key="12">
    <source>
        <dbReference type="ARBA" id="ARBA00023180"/>
    </source>
</evidence>
<evidence type="ECO:0000256" key="6">
    <source>
        <dbReference type="ARBA" id="ARBA00022692"/>
    </source>
</evidence>
<evidence type="ECO:0000256" key="19">
    <source>
        <dbReference type="PROSITE-ProRule" id="PRU00276"/>
    </source>
</evidence>
<feature type="disulfide bond" evidence="17">
    <location>
        <begin position="438"/>
        <end position="458"/>
    </location>
</feature>
<evidence type="ECO:0000256" key="5">
    <source>
        <dbReference type="ARBA" id="ARBA00022553"/>
    </source>
</evidence>
<reference evidence="26" key="2">
    <citation type="submission" date="2025-08" db="UniProtKB">
        <authorList>
            <consortium name="Ensembl"/>
        </authorList>
    </citation>
    <scope>IDENTIFICATION</scope>
    <source>
        <strain evidence="26">2N</strain>
    </source>
</reference>